<evidence type="ECO:0000313" key="1">
    <source>
        <dbReference type="EMBL" id="GME86739.1"/>
    </source>
</evidence>
<dbReference type="Proteomes" id="UP001165064">
    <property type="component" value="Unassembled WGS sequence"/>
</dbReference>
<name>A0ACB5TEB0_AMBMO</name>
<reference evidence="1" key="1">
    <citation type="submission" date="2023-04" db="EMBL/GenBank/DDBJ databases">
        <title>Ambrosiozyma monospora NBRC 10751.</title>
        <authorList>
            <person name="Ichikawa N."/>
            <person name="Sato H."/>
            <person name="Tonouchi N."/>
        </authorList>
    </citation>
    <scope>NUCLEOTIDE SEQUENCE</scope>
    <source>
        <strain evidence="1">NBRC 10751</strain>
    </source>
</reference>
<evidence type="ECO:0000313" key="2">
    <source>
        <dbReference type="Proteomes" id="UP001165064"/>
    </source>
</evidence>
<dbReference type="EMBL" id="BSXS01006980">
    <property type="protein sequence ID" value="GME86739.1"/>
    <property type="molecule type" value="Genomic_DNA"/>
</dbReference>
<sequence>MSNNEEKLPNRASFSPHDLKSQFSEFKQSLGKRKSSSPLPPLLQGSTSSNAGSLSSSSGEPPIHLPPMPGSSLSNIGDELRITSRVCFHTIHHY</sequence>
<keyword evidence="2" id="KW-1185">Reference proteome</keyword>
<organism evidence="1 2">
    <name type="scientific">Ambrosiozyma monospora</name>
    <name type="common">Yeast</name>
    <name type="synonym">Endomycopsis monosporus</name>
    <dbReference type="NCBI Taxonomy" id="43982"/>
    <lineage>
        <taxon>Eukaryota</taxon>
        <taxon>Fungi</taxon>
        <taxon>Dikarya</taxon>
        <taxon>Ascomycota</taxon>
        <taxon>Saccharomycotina</taxon>
        <taxon>Pichiomycetes</taxon>
        <taxon>Pichiales</taxon>
        <taxon>Pichiaceae</taxon>
        <taxon>Ambrosiozyma</taxon>
    </lineage>
</organism>
<comment type="caution">
    <text evidence="1">The sequence shown here is derived from an EMBL/GenBank/DDBJ whole genome shotgun (WGS) entry which is preliminary data.</text>
</comment>
<gene>
    <name evidence="1" type="ORF">Amon02_000808000</name>
</gene>
<proteinExistence type="predicted"/>
<accession>A0ACB5TEB0</accession>
<protein>
    <submittedName>
        <fullName evidence="1">Unnamed protein product</fullName>
    </submittedName>
</protein>